<feature type="transmembrane region" description="Helical" evidence="1">
    <location>
        <begin position="93"/>
        <end position="112"/>
    </location>
</feature>
<dbReference type="Pfam" id="PF09579">
    <property type="entry name" value="Spore_YtfJ"/>
    <property type="match status" value="1"/>
</dbReference>
<sequence length="118" mass="12340">MTIKANLTNMDHIANALTSAFNSKIIFSDPIVKEDVTVIPVAKIVYGLGGGVGTRANDSGEGGGGGFFAKPVGYIEIRNGTANFKAIRDPLTYAPVIMASGLAGYVLLRGLARLIKKT</sequence>
<organism evidence="2 3">
    <name type="scientific">Legionella maioricensis</name>
    <dbReference type="NCBI Taxonomy" id="2896528"/>
    <lineage>
        <taxon>Bacteria</taxon>
        <taxon>Pseudomonadati</taxon>
        <taxon>Pseudomonadota</taxon>
        <taxon>Gammaproteobacteria</taxon>
        <taxon>Legionellales</taxon>
        <taxon>Legionellaceae</taxon>
        <taxon>Legionella</taxon>
    </lineage>
</organism>
<comment type="caution">
    <text evidence="2">The sequence shown here is derived from an EMBL/GenBank/DDBJ whole genome shotgun (WGS) entry which is preliminary data.</text>
</comment>
<evidence type="ECO:0000256" key="1">
    <source>
        <dbReference type="SAM" id="Phobius"/>
    </source>
</evidence>
<keyword evidence="1" id="KW-1133">Transmembrane helix</keyword>
<dbReference type="RefSeq" id="WP_250419606.1">
    <property type="nucleotide sequence ID" value="NZ_JAJKBJ010000003.1"/>
</dbReference>
<dbReference type="InterPro" id="IPR014229">
    <property type="entry name" value="Spore_YtfJ"/>
</dbReference>
<reference evidence="2" key="1">
    <citation type="submission" date="2021-11" db="EMBL/GenBank/DDBJ databases">
        <title>Legionella maioricencis sp. nov., a new species isolated from hot water samples in Mallorca.</title>
        <authorList>
            <person name="Crespi S."/>
            <person name="Drasar V."/>
            <person name="Salva-Serra F."/>
            <person name="Jaen-Luchoro D."/>
            <person name="Pineiro-Iglesias B."/>
            <person name="Aliaga F."/>
            <person name="Fernandez-Juarez V."/>
            <person name="Coll G."/>
            <person name="Moore E.R.B."/>
            <person name="Bennasar-Figueras A."/>
        </authorList>
    </citation>
    <scope>NUCLEOTIDE SEQUENCE</scope>
    <source>
        <strain evidence="2">HCPI-6</strain>
    </source>
</reference>
<keyword evidence="1" id="KW-0472">Membrane</keyword>
<accession>A0A9X2CYH7</accession>
<gene>
    <name evidence="2" type="ORF">LOX96_03925</name>
</gene>
<dbReference type="EMBL" id="JAJKBJ010000003">
    <property type="protein sequence ID" value="MCL9683229.1"/>
    <property type="molecule type" value="Genomic_DNA"/>
</dbReference>
<evidence type="ECO:0000313" key="3">
    <source>
        <dbReference type="Proteomes" id="UP001139721"/>
    </source>
</evidence>
<evidence type="ECO:0008006" key="4">
    <source>
        <dbReference type="Google" id="ProtNLM"/>
    </source>
</evidence>
<keyword evidence="1" id="KW-0812">Transmembrane</keyword>
<dbReference type="AlphaFoldDB" id="A0A9X2CYH7"/>
<dbReference type="Proteomes" id="UP001139721">
    <property type="component" value="Unassembled WGS sequence"/>
</dbReference>
<protein>
    <recommendedName>
        <fullName evidence="4">Sporulation protein YtfJ</fullName>
    </recommendedName>
</protein>
<keyword evidence="3" id="KW-1185">Reference proteome</keyword>
<proteinExistence type="predicted"/>
<evidence type="ECO:0000313" key="2">
    <source>
        <dbReference type="EMBL" id="MCL9683229.1"/>
    </source>
</evidence>
<name>A0A9X2CYH7_9GAMM</name>